<organism evidence="1 2">
    <name type="scientific">Pseudodesulfovibrio mercurii</name>
    <dbReference type="NCBI Taxonomy" id="641491"/>
    <lineage>
        <taxon>Bacteria</taxon>
        <taxon>Pseudomonadati</taxon>
        <taxon>Thermodesulfobacteriota</taxon>
        <taxon>Desulfovibrionia</taxon>
        <taxon>Desulfovibrionales</taxon>
        <taxon>Desulfovibrionaceae</taxon>
    </lineage>
</organism>
<dbReference type="OrthoDB" id="5453594at2"/>
<dbReference type="AlphaFoldDB" id="F0JJN5"/>
<dbReference type="RefSeq" id="WP_014323558.1">
    <property type="nucleotide sequence ID" value="NC_016803.1"/>
</dbReference>
<evidence type="ECO:0000313" key="1">
    <source>
        <dbReference type="EMBL" id="EGB16134.1"/>
    </source>
</evidence>
<dbReference type="InterPro" id="IPR027588">
    <property type="entry name" value="XXXCH_dom_fam"/>
</dbReference>
<dbReference type="EMBL" id="CP003220">
    <property type="protein sequence ID" value="EGB16134.1"/>
    <property type="molecule type" value="Genomic_DNA"/>
</dbReference>
<protein>
    <recommendedName>
        <fullName evidence="3">GAK system XXXCH domain-containing protein</fullName>
    </recommendedName>
</protein>
<accession>F0JJN5</accession>
<dbReference type="Proteomes" id="UP000007845">
    <property type="component" value="Chromosome"/>
</dbReference>
<proteinExistence type="predicted"/>
<sequence length="174" mass="19197">MSDDMTISKYLDAGELAAFFRALADAVENGGHDEFACVDDFRKIKIGVKNEFGQISLKAKFKAAKPCAPEAVGADGEPARPKYKDLKKRMRGSFKILVKMVHDGVEPPREAVDAFLADAALMVGYPGYGDEYYESFTQVCAEFKAAYESGDLERMHAAVDGLVHEKSRCHAKYD</sequence>
<dbReference type="STRING" id="641491.DND132_2931"/>
<gene>
    <name evidence="1" type="ORF">DND132_2931</name>
</gene>
<name>F0JJN5_9BACT</name>
<keyword evidence="2" id="KW-1185">Reference proteome</keyword>
<dbReference type="eggNOG" id="ENOG5033JWE">
    <property type="taxonomic scope" value="Bacteria"/>
</dbReference>
<evidence type="ECO:0000313" key="2">
    <source>
        <dbReference type="Proteomes" id="UP000007845"/>
    </source>
</evidence>
<reference evidence="1 2" key="1">
    <citation type="journal article" date="2011" name="J. Bacteriol.">
        <title>Genome sequence of the mercury-methylating strain Desulfovibrio desulfuricans ND132.</title>
        <authorList>
            <person name="Brown S.D."/>
            <person name="Gilmour C.C."/>
            <person name="Kucken A.M."/>
            <person name="Wall J.D."/>
            <person name="Elias D.A."/>
            <person name="Brandt C.C."/>
            <person name="Podar M."/>
            <person name="Chertkov O."/>
            <person name="Held B."/>
            <person name="Bruce D.C."/>
            <person name="Detter J.C."/>
            <person name="Tapia R."/>
            <person name="Han C.S."/>
            <person name="Goodwin L.A."/>
            <person name="Cheng J.F."/>
            <person name="Pitluck S."/>
            <person name="Woyke T."/>
            <person name="Mikhailova N."/>
            <person name="Ivanova N.N."/>
            <person name="Han J."/>
            <person name="Lucas S."/>
            <person name="Lapidus A.L."/>
            <person name="Land M.L."/>
            <person name="Hauser L.J."/>
            <person name="Palumbo A.V."/>
        </authorList>
    </citation>
    <scope>NUCLEOTIDE SEQUENCE [LARGE SCALE GENOMIC DNA]</scope>
    <source>
        <strain evidence="1 2">ND132</strain>
    </source>
</reference>
<dbReference type="KEGG" id="ddn:DND132_2931"/>
<dbReference type="NCBIfam" id="TIGR04358">
    <property type="entry name" value="XXXCH_domain"/>
    <property type="match status" value="1"/>
</dbReference>
<dbReference type="HOGENOM" id="CLU_114029_0_0_7"/>
<evidence type="ECO:0008006" key="3">
    <source>
        <dbReference type="Google" id="ProtNLM"/>
    </source>
</evidence>